<organism evidence="1 2">
    <name type="scientific">Trichinella spiralis</name>
    <name type="common">Trichina worm</name>
    <dbReference type="NCBI Taxonomy" id="6334"/>
    <lineage>
        <taxon>Eukaryota</taxon>
        <taxon>Metazoa</taxon>
        <taxon>Ecdysozoa</taxon>
        <taxon>Nematoda</taxon>
        <taxon>Enoplea</taxon>
        <taxon>Dorylaimia</taxon>
        <taxon>Trichinellida</taxon>
        <taxon>Trichinellidae</taxon>
        <taxon>Trichinella</taxon>
    </lineage>
</organism>
<evidence type="ECO:0000313" key="2">
    <source>
        <dbReference type="Proteomes" id="UP001558632"/>
    </source>
</evidence>
<comment type="caution">
    <text evidence="1">The sequence shown here is derived from an EMBL/GenBank/DDBJ whole genome shotgun (WGS) entry which is preliminary data.</text>
</comment>
<proteinExistence type="predicted"/>
<dbReference type="EMBL" id="JBEUSY010000014">
    <property type="protein sequence ID" value="KAL1246326.1"/>
    <property type="molecule type" value="Genomic_DNA"/>
</dbReference>
<sequence length="100" mass="11577">MTAPPDCSRMWMAGIRPAVYSRRRDADQRGTLFHFWIDYLRKRFSCANHDCSELFVTSGQVQSSILLTEFEYLSQVAKEELNMKAAVLDAFNNRRPTPKS</sequence>
<accession>A0ABR3L2W3</accession>
<evidence type="ECO:0000313" key="1">
    <source>
        <dbReference type="EMBL" id="KAL1246326.1"/>
    </source>
</evidence>
<name>A0ABR3L2W3_TRISP</name>
<gene>
    <name evidence="1" type="ORF">TSPI_01086</name>
</gene>
<dbReference type="Proteomes" id="UP001558632">
    <property type="component" value="Unassembled WGS sequence"/>
</dbReference>
<protein>
    <submittedName>
        <fullName evidence="1">Tegument protein</fullName>
    </submittedName>
</protein>
<reference evidence="1 2" key="1">
    <citation type="submission" date="2024-07" db="EMBL/GenBank/DDBJ databases">
        <title>Enhanced genomic and transcriptomic resources for Trichinella pseudospiralis and T. spiralis underpin the discovery of pronounced molecular differences between stages and species.</title>
        <authorList>
            <person name="Pasi K.K."/>
            <person name="La Rosa G."/>
            <person name="Gomez-Morales M.A."/>
            <person name="Tosini F."/>
            <person name="Sumanam S."/>
            <person name="Young N.D."/>
            <person name="Chang B.C."/>
            <person name="Robin G.B."/>
        </authorList>
    </citation>
    <scope>NUCLEOTIDE SEQUENCE [LARGE SCALE GENOMIC DNA]</scope>
    <source>
        <strain evidence="1">ISS534</strain>
    </source>
</reference>
<keyword evidence="2" id="KW-1185">Reference proteome</keyword>